<gene>
    <name evidence="2" type="ORF">METZ01_LOCUS23380</name>
</gene>
<feature type="transmembrane region" description="Helical" evidence="1">
    <location>
        <begin position="89"/>
        <end position="110"/>
    </location>
</feature>
<dbReference type="InterPro" id="IPR025367">
    <property type="entry name" value="DUF4271"/>
</dbReference>
<sequence length="174" mass="21056">MTNFFPKISEEEKGKSKSNYFNLFNSYWFLFITSIITFIIDSFINFKNPYDLFKIWLIIAIICISRYLLVRFIFNVYIDYNLNFFSNKIYNLSISTAFFAFIIVLINSYYFSYNSFFLKTLISICLIIYMLAQLKNYLYLIRRGNLKIIVYFILYLCAFKLAPWIWLYSNILKV</sequence>
<organism evidence="2">
    <name type="scientific">marine metagenome</name>
    <dbReference type="NCBI Taxonomy" id="408172"/>
    <lineage>
        <taxon>unclassified sequences</taxon>
        <taxon>metagenomes</taxon>
        <taxon>ecological metagenomes</taxon>
    </lineage>
</organism>
<keyword evidence="1" id="KW-0472">Membrane</keyword>
<evidence type="ECO:0000256" key="1">
    <source>
        <dbReference type="SAM" id="Phobius"/>
    </source>
</evidence>
<reference evidence="2" key="1">
    <citation type="submission" date="2018-05" db="EMBL/GenBank/DDBJ databases">
        <authorList>
            <person name="Lanie J.A."/>
            <person name="Ng W.-L."/>
            <person name="Kazmierczak K.M."/>
            <person name="Andrzejewski T.M."/>
            <person name="Davidsen T.M."/>
            <person name="Wayne K.J."/>
            <person name="Tettelin H."/>
            <person name="Glass J.I."/>
            <person name="Rusch D."/>
            <person name="Podicherti R."/>
            <person name="Tsui H.-C.T."/>
            <person name="Winkler M.E."/>
        </authorList>
    </citation>
    <scope>NUCLEOTIDE SEQUENCE</scope>
</reference>
<protein>
    <recommendedName>
        <fullName evidence="3">DUF4271 domain-containing protein</fullName>
    </recommendedName>
</protein>
<feature type="transmembrane region" description="Helical" evidence="1">
    <location>
        <begin position="146"/>
        <end position="167"/>
    </location>
</feature>
<feature type="transmembrane region" description="Helical" evidence="1">
    <location>
        <begin position="55"/>
        <end position="77"/>
    </location>
</feature>
<dbReference type="EMBL" id="UINC01001094">
    <property type="protein sequence ID" value="SUZ70526.1"/>
    <property type="molecule type" value="Genomic_DNA"/>
</dbReference>
<proteinExistence type="predicted"/>
<evidence type="ECO:0008006" key="3">
    <source>
        <dbReference type="Google" id="ProtNLM"/>
    </source>
</evidence>
<feature type="transmembrane region" description="Helical" evidence="1">
    <location>
        <begin position="116"/>
        <end position="134"/>
    </location>
</feature>
<keyword evidence="1" id="KW-1133">Transmembrane helix</keyword>
<keyword evidence="1" id="KW-0812">Transmembrane</keyword>
<dbReference type="AlphaFoldDB" id="A0A381PTX6"/>
<evidence type="ECO:0000313" key="2">
    <source>
        <dbReference type="EMBL" id="SUZ70526.1"/>
    </source>
</evidence>
<accession>A0A381PTX6</accession>
<name>A0A381PTX6_9ZZZZ</name>
<feature type="transmembrane region" description="Helical" evidence="1">
    <location>
        <begin position="20"/>
        <end position="40"/>
    </location>
</feature>
<dbReference type="Pfam" id="PF14093">
    <property type="entry name" value="DUF4271"/>
    <property type="match status" value="1"/>
</dbReference>